<dbReference type="PANTHER" id="PTHR46268">
    <property type="entry name" value="STRESS RESPONSE PROTEIN NHAX"/>
    <property type="match status" value="1"/>
</dbReference>
<dbReference type="Gene3D" id="3.40.50.620">
    <property type="entry name" value="HUPs"/>
    <property type="match status" value="2"/>
</dbReference>
<dbReference type="InterPro" id="IPR006015">
    <property type="entry name" value="Universal_stress_UspA"/>
</dbReference>
<dbReference type="InterPro" id="IPR014729">
    <property type="entry name" value="Rossmann-like_a/b/a_fold"/>
</dbReference>
<dbReference type="PRINTS" id="PR01438">
    <property type="entry name" value="UNVRSLSTRESS"/>
</dbReference>
<reference evidence="5 6" key="1">
    <citation type="submission" date="2016-06" db="EMBL/GenBank/DDBJ databases">
        <title>Complete genome sequence of a saline-alkali tolerant type strain Dietzia timorensis ID05-A0528T.</title>
        <authorList>
            <person name="Wu X."/>
        </authorList>
    </citation>
    <scope>NUCLEOTIDE SEQUENCE [LARGE SCALE GENOMIC DNA]</scope>
    <source>
        <strain evidence="5 6">ID05-A0528</strain>
    </source>
</reference>
<dbReference type="SUPFAM" id="SSF52402">
    <property type="entry name" value="Adenine nucleotide alpha hydrolases-like"/>
    <property type="match status" value="2"/>
</dbReference>
<dbReference type="RefSeq" id="WP_067476738.1">
    <property type="nucleotide sequence ID" value="NZ_CP015961.1"/>
</dbReference>
<evidence type="ECO:0000256" key="1">
    <source>
        <dbReference type="ARBA" id="ARBA00008791"/>
    </source>
</evidence>
<dbReference type="EMBL" id="CP015961">
    <property type="protein sequence ID" value="ANI93785.1"/>
    <property type="molecule type" value="Genomic_DNA"/>
</dbReference>
<evidence type="ECO:0000313" key="6">
    <source>
        <dbReference type="Proteomes" id="UP000186104"/>
    </source>
</evidence>
<feature type="domain" description="UspA" evidence="4">
    <location>
        <begin position="156"/>
        <end position="294"/>
    </location>
</feature>
<dbReference type="AlphaFoldDB" id="A0A173LND5"/>
<dbReference type="GO" id="GO:0005524">
    <property type="term" value="F:ATP binding"/>
    <property type="evidence" value="ECO:0007669"/>
    <property type="project" value="UniProtKB-KW"/>
</dbReference>
<organism evidence="5 6">
    <name type="scientific">Dietzia timorensis</name>
    <dbReference type="NCBI Taxonomy" id="499555"/>
    <lineage>
        <taxon>Bacteria</taxon>
        <taxon>Bacillati</taxon>
        <taxon>Actinomycetota</taxon>
        <taxon>Actinomycetes</taxon>
        <taxon>Mycobacteriales</taxon>
        <taxon>Dietziaceae</taxon>
        <taxon>Dietzia</taxon>
    </lineage>
</organism>
<dbReference type="PANTHER" id="PTHR46268:SF27">
    <property type="entry name" value="UNIVERSAL STRESS PROTEIN RV2623"/>
    <property type="match status" value="1"/>
</dbReference>
<comment type="similarity">
    <text evidence="1">Belongs to the universal stress protein A family.</text>
</comment>
<protein>
    <submittedName>
        <fullName evidence="5">Universal stress protein</fullName>
    </submittedName>
</protein>
<dbReference type="STRING" id="499555.BJL86_3026"/>
<dbReference type="Pfam" id="PF00582">
    <property type="entry name" value="Usp"/>
    <property type="match status" value="2"/>
</dbReference>
<proteinExistence type="inferred from homology"/>
<evidence type="ECO:0000256" key="2">
    <source>
        <dbReference type="ARBA" id="ARBA00022741"/>
    </source>
</evidence>
<keyword evidence="6" id="KW-1185">Reference proteome</keyword>
<name>A0A173LND5_9ACTN</name>
<dbReference type="OrthoDB" id="3174546at2"/>
<dbReference type="InterPro" id="IPR006016">
    <property type="entry name" value="UspA"/>
</dbReference>
<keyword evidence="3" id="KW-0067">ATP-binding</keyword>
<dbReference type="Proteomes" id="UP000186104">
    <property type="component" value="Chromosome"/>
</dbReference>
<feature type="domain" description="UspA" evidence="4">
    <location>
        <begin position="9"/>
        <end position="144"/>
    </location>
</feature>
<dbReference type="KEGG" id="dtm:BJL86_3026"/>
<evidence type="ECO:0000259" key="4">
    <source>
        <dbReference type="Pfam" id="PF00582"/>
    </source>
</evidence>
<accession>A0A173LND5</accession>
<evidence type="ECO:0000256" key="3">
    <source>
        <dbReference type="ARBA" id="ARBA00022840"/>
    </source>
</evidence>
<evidence type="ECO:0000313" key="5">
    <source>
        <dbReference type="EMBL" id="ANI93785.1"/>
    </source>
</evidence>
<gene>
    <name evidence="5" type="ORF">BJL86_3026</name>
</gene>
<keyword evidence="2" id="KW-0547">Nucleotide-binding</keyword>
<sequence>MSTYQGAAVVGVDGSDVSKGAVAYAAKTAAGRGIKLHVVMAYSIPSTMFAEGMAPPQQLVDHFEKEAEPAVQEAMQIARDAAPELEITGAVAEGNPAQLFIEYSREAKMIVLGSRGLGALKGVVLGSVSAHVATNAFCPVIVTKADTVANINESGPVVVGVDGSDNSIRATEWAFSAAKARGTSVLAVHTWMDPEVQAAAAGVILSEDDLERLSGEQRTMLDDALGNLREQYPDVEVETLVTEDRATRVLVEKSRDAQLVVVGSHGRGTFTGMLLGSTSRSLLQASYCPVMVVRPQACSSE</sequence>